<reference evidence="1" key="1">
    <citation type="submission" date="2006-03" db="EMBL/GenBank/DDBJ databases">
        <title>Complete sequence of Rhodopseudomonas palustris BisB18.</title>
        <authorList>
            <consortium name="US DOE Joint Genome Institute"/>
            <person name="Copeland A."/>
            <person name="Lucas S."/>
            <person name="Lapidus A."/>
            <person name="Barry K."/>
            <person name="Detter J.C."/>
            <person name="Glavina del Rio T."/>
            <person name="Hammon N."/>
            <person name="Israni S."/>
            <person name="Dalin E."/>
            <person name="Tice H."/>
            <person name="Pitluck S."/>
            <person name="Chain P."/>
            <person name="Malfatti S."/>
            <person name="Shin M."/>
            <person name="Vergez L."/>
            <person name="Schmutz J."/>
            <person name="Larimer F."/>
            <person name="Land M."/>
            <person name="Hauser L."/>
            <person name="Pelletier D.A."/>
            <person name="Kyrpides N."/>
            <person name="Anderson I."/>
            <person name="Oda Y."/>
            <person name="Harwood C.S."/>
            <person name="Richardson P."/>
        </authorList>
    </citation>
    <scope>NUCLEOTIDE SEQUENCE [LARGE SCALE GENOMIC DNA]</scope>
    <source>
        <strain evidence="1">BisB18</strain>
    </source>
</reference>
<sequence length="98" mass="11128">MQARSASTQAELARRTHVTELFIRAVGQLRDPNLEVRLAAIYVLREVAKDFPDLSNPVFELLQAYLREADIDYGDAEPPIDIQEIMSVLRSRLEQSDA</sequence>
<dbReference type="AlphaFoldDB" id="Q21CX2"/>
<proteinExistence type="predicted"/>
<gene>
    <name evidence="1" type="ordered locus">RPC_0189</name>
</gene>
<protein>
    <submittedName>
        <fullName evidence="1">Uncharacterized protein</fullName>
    </submittedName>
</protein>
<dbReference type="EMBL" id="CP000301">
    <property type="protein sequence ID" value="ABD85764.1"/>
    <property type="molecule type" value="Genomic_DNA"/>
</dbReference>
<accession>Q21CX2</accession>
<evidence type="ECO:0000313" key="1">
    <source>
        <dbReference type="EMBL" id="ABD85764.1"/>
    </source>
</evidence>
<dbReference type="OrthoDB" id="8449657at2"/>
<dbReference type="HOGENOM" id="CLU_2331828_0_0_5"/>
<name>Q21CX2_RHOPB</name>
<dbReference type="KEGG" id="rpc:RPC_0189"/>
<dbReference type="STRING" id="316056.RPC_0189"/>
<dbReference type="SUPFAM" id="SSF48371">
    <property type="entry name" value="ARM repeat"/>
    <property type="match status" value="1"/>
</dbReference>
<dbReference type="InterPro" id="IPR016024">
    <property type="entry name" value="ARM-type_fold"/>
</dbReference>
<organism evidence="1">
    <name type="scientific">Rhodopseudomonas palustris (strain BisB18)</name>
    <dbReference type="NCBI Taxonomy" id="316056"/>
    <lineage>
        <taxon>Bacteria</taxon>
        <taxon>Pseudomonadati</taxon>
        <taxon>Pseudomonadota</taxon>
        <taxon>Alphaproteobacteria</taxon>
        <taxon>Hyphomicrobiales</taxon>
        <taxon>Nitrobacteraceae</taxon>
        <taxon>Rhodopseudomonas</taxon>
    </lineage>
</organism>